<evidence type="ECO:0000256" key="3">
    <source>
        <dbReference type="SAM" id="Phobius"/>
    </source>
</evidence>
<dbReference type="EMBL" id="QJUE01000002">
    <property type="protein sequence ID" value="PYE03080.1"/>
    <property type="molecule type" value="Genomic_DNA"/>
</dbReference>
<dbReference type="PANTHER" id="PTHR30023:SF0">
    <property type="entry name" value="PENICILLIN-SENSITIVE CARBOXYPEPTIDASE A"/>
    <property type="match status" value="1"/>
</dbReference>
<gene>
    <name evidence="4" type="ORF">DNJ73_04890</name>
</gene>
<dbReference type="OrthoDB" id="9802627at2"/>
<dbReference type="SUPFAM" id="SSF56601">
    <property type="entry name" value="beta-lactamase/transpeptidase-like"/>
    <property type="match status" value="1"/>
</dbReference>
<keyword evidence="3" id="KW-0472">Membrane</keyword>
<dbReference type="GO" id="GO:0004185">
    <property type="term" value="F:serine-type carboxypeptidase activity"/>
    <property type="evidence" value="ECO:0007669"/>
    <property type="project" value="InterPro"/>
</dbReference>
<sequence>MFKKLYLYIGLIILSTNIVNGNLFRLYSYIRQKVNINTISPEKYNICELLQNKLEDYTYNFNSNISISILDDSGDFIADINGQIPRIPASNQKILSSAFSLDILGPYYTLKTSIKEINDGSLYIDASGDPDFDKSHLEELISDLNNTNYNLRLKTPIVVKKSNPKNWWPSSWSYADRNEEYGAPITKYSIASNSSVNSLNNPIDNFIYELENALRKKNLSKKYFVKSVNENYPIDYISTIKVINSAPLYILLNLVNSESHNFTAEVIFRHSISDWSHDFPNLKYNNWIKEQNFNSDNFIFSDASGLSRKNRVTTYGLSQFLRRMKLNRYSDYYFSSFSILGVRGSLANVKAPVNLKGRILAKSGRLNNVRSVSGVILGEGKFFSIIVNNMDNSTKHIINILSIVDNTDNCN</sequence>
<comment type="similarity">
    <text evidence="1">Belongs to the peptidase S13 family.</text>
</comment>
<evidence type="ECO:0000256" key="1">
    <source>
        <dbReference type="ARBA" id="ARBA00006096"/>
    </source>
</evidence>
<accession>A0A318R4L8</accession>
<dbReference type="Pfam" id="PF02113">
    <property type="entry name" value="Peptidase_S13"/>
    <property type="match status" value="2"/>
</dbReference>
<dbReference type="GO" id="GO:0006508">
    <property type="term" value="P:proteolysis"/>
    <property type="evidence" value="ECO:0007669"/>
    <property type="project" value="InterPro"/>
</dbReference>
<organism evidence="4 5">
    <name type="scientific">Prochlorococcus marinus XMU1408</name>
    <dbReference type="NCBI Taxonomy" id="2213228"/>
    <lineage>
        <taxon>Bacteria</taxon>
        <taxon>Bacillati</taxon>
        <taxon>Cyanobacteriota</taxon>
        <taxon>Cyanophyceae</taxon>
        <taxon>Synechococcales</taxon>
        <taxon>Prochlorococcaceae</taxon>
        <taxon>Prochlorococcus</taxon>
    </lineage>
</organism>
<dbReference type="AlphaFoldDB" id="A0A318R4L8"/>
<keyword evidence="2" id="KW-0378">Hydrolase</keyword>
<keyword evidence="4" id="KW-0121">Carboxypeptidase</keyword>
<comment type="caution">
    <text evidence="4">The sequence shown here is derived from an EMBL/GenBank/DDBJ whole genome shotgun (WGS) entry which is preliminary data.</text>
</comment>
<protein>
    <submittedName>
        <fullName evidence="4">D-alanyl-D-alanine carboxypeptidase</fullName>
    </submittedName>
</protein>
<dbReference type="PRINTS" id="PR00922">
    <property type="entry name" value="DADACBPTASE3"/>
</dbReference>
<evidence type="ECO:0000313" key="5">
    <source>
        <dbReference type="Proteomes" id="UP000247807"/>
    </source>
</evidence>
<dbReference type="InterPro" id="IPR000667">
    <property type="entry name" value="Peptidase_S13"/>
</dbReference>
<dbReference type="InterPro" id="IPR012338">
    <property type="entry name" value="Beta-lactam/transpept-like"/>
</dbReference>
<evidence type="ECO:0000313" key="4">
    <source>
        <dbReference type="EMBL" id="PYE03080.1"/>
    </source>
</evidence>
<dbReference type="PANTHER" id="PTHR30023">
    <property type="entry name" value="D-ALANYL-D-ALANINE CARBOXYPEPTIDASE"/>
    <property type="match status" value="1"/>
</dbReference>
<reference evidence="4 5" key="1">
    <citation type="journal article" date="2018" name="Appl. Environ. Microbiol.">
        <title>Genome rearrangement shapes Prochlorococcus ecological adaptation.</title>
        <authorList>
            <person name="Yan W."/>
            <person name="Wei S."/>
            <person name="Wang Q."/>
            <person name="Xiao X."/>
            <person name="Zeng Q."/>
            <person name="Jiao N."/>
            <person name="Zhang R."/>
        </authorList>
    </citation>
    <scope>NUCLEOTIDE SEQUENCE [LARGE SCALE GENOMIC DNA]</scope>
    <source>
        <strain evidence="4 5">XMU1408</strain>
    </source>
</reference>
<dbReference type="Gene3D" id="3.40.710.10">
    <property type="entry name" value="DD-peptidase/beta-lactamase superfamily"/>
    <property type="match status" value="1"/>
</dbReference>
<proteinExistence type="inferred from homology"/>
<evidence type="ECO:0000256" key="2">
    <source>
        <dbReference type="ARBA" id="ARBA00022801"/>
    </source>
</evidence>
<dbReference type="Proteomes" id="UP000247807">
    <property type="component" value="Unassembled WGS sequence"/>
</dbReference>
<feature type="transmembrane region" description="Helical" evidence="3">
    <location>
        <begin position="6"/>
        <end position="24"/>
    </location>
</feature>
<keyword evidence="3" id="KW-0812">Transmembrane</keyword>
<dbReference type="RefSeq" id="WP_158466577.1">
    <property type="nucleotide sequence ID" value="NZ_QJUE01000002.1"/>
</dbReference>
<name>A0A318R4L8_PROMR</name>
<dbReference type="GO" id="GO:0000270">
    <property type="term" value="P:peptidoglycan metabolic process"/>
    <property type="evidence" value="ECO:0007669"/>
    <property type="project" value="TreeGrafter"/>
</dbReference>
<keyword evidence="3" id="KW-1133">Transmembrane helix</keyword>
<keyword evidence="4" id="KW-0645">Protease</keyword>